<dbReference type="PANTHER" id="PTHR44051:SF19">
    <property type="entry name" value="DISULFIDE-BOND OXIDOREDUCTASE YFCG"/>
    <property type="match status" value="1"/>
</dbReference>
<dbReference type="Pfam" id="PF13410">
    <property type="entry name" value="GST_C_2"/>
    <property type="match status" value="1"/>
</dbReference>
<dbReference type="Proteomes" id="UP000216020">
    <property type="component" value="Unassembled WGS sequence"/>
</dbReference>
<dbReference type="SUPFAM" id="SSF47616">
    <property type="entry name" value="GST C-terminal domain-like"/>
    <property type="match status" value="1"/>
</dbReference>
<organism evidence="5 6">
    <name type="scientific">Bordetella genomosp. 10</name>
    <dbReference type="NCBI Taxonomy" id="1416804"/>
    <lineage>
        <taxon>Bacteria</taxon>
        <taxon>Pseudomonadati</taxon>
        <taxon>Pseudomonadota</taxon>
        <taxon>Betaproteobacteria</taxon>
        <taxon>Burkholderiales</taxon>
        <taxon>Alcaligenaceae</taxon>
        <taxon>Bordetella</taxon>
    </lineage>
</organism>
<feature type="domain" description="GST N-terminal" evidence="3">
    <location>
        <begin position="1"/>
        <end position="81"/>
    </location>
</feature>
<dbReference type="Gene3D" id="3.40.30.10">
    <property type="entry name" value="Glutaredoxin"/>
    <property type="match status" value="1"/>
</dbReference>
<evidence type="ECO:0000259" key="4">
    <source>
        <dbReference type="PROSITE" id="PS50405"/>
    </source>
</evidence>
<dbReference type="InterPro" id="IPR036282">
    <property type="entry name" value="Glutathione-S-Trfase_C_sf"/>
</dbReference>
<dbReference type="SUPFAM" id="SSF52833">
    <property type="entry name" value="Thioredoxin-like"/>
    <property type="match status" value="1"/>
</dbReference>
<dbReference type="InterPro" id="IPR010987">
    <property type="entry name" value="Glutathione-S-Trfase_C-like"/>
</dbReference>
<dbReference type="SFLD" id="SFLDG01150">
    <property type="entry name" value="Main.1:_Beta-like"/>
    <property type="match status" value="1"/>
</dbReference>
<sequence>MIEVWGRSSSSNAAKVFWTLDELKIDYALHKAGGEFGGLDTPAYLAMNPNGRVPTLVDDGLVLWESNAVVRYLAAQYGAGSLWPASARERAASDKWMDWATVNFAAALAPLRQKRAPGGADAGLATAAERVDKLAGLLDRTLSASPYVGGSRLGVGDVALGPHVHRWTLLDVPPDRHPALRSYYLRLCTHGAYKRHIVDKLT</sequence>
<reference evidence="6" key="1">
    <citation type="submission" date="2017-05" db="EMBL/GenBank/DDBJ databases">
        <title>Complete and WGS of Bordetella genogroups.</title>
        <authorList>
            <person name="Spilker T."/>
            <person name="Lipuma J."/>
        </authorList>
    </citation>
    <scope>NUCLEOTIDE SEQUENCE [LARGE SCALE GENOMIC DNA]</scope>
    <source>
        <strain evidence="6">AU16122</strain>
    </source>
</reference>
<gene>
    <name evidence="5" type="ORF">CAL29_09170</name>
</gene>
<feature type="domain" description="GST C-terminal" evidence="4">
    <location>
        <begin position="86"/>
        <end position="202"/>
    </location>
</feature>
<dbReference type="SFLD" id="SFLDS00019">
    <property type="entry name" value="Glutathione_Transferase_(cytos"/>
    <property type="match status" value="1"/>
</dbReference>
<dbReference type="OrthoDB" id="5958450at2"/>
<evidence type="ECO:0000313" key="6">
    <source>
        <dbReference type="Proteomes" id="UP000216020"/>
    </source>
</evidence>
<dbReference type="Gene3D" id="1.20.1050.10">
    <property type="match status" value="1"/>
</dbReference>
<protein>
    <recommendedName>
        <fullName evidence="7">Glutathione S-transferase</fullName>
    </recommendedName>
</protein>
<dbReference type="EMBL" id="NEVM01000001">
    <property type="protein sequence ID" value="OZI38462.1"/>
    <property type="molecule type" value="Genomic_DNA"/>
</dbReference>
<evidence type="ECO:0008006" key="7">
    <source>
        <dbReference type="Google" id="ProtNLM"/>
    </source>
</evidence>
<comment type="similarity">
    <text evidence="1">Belongs to the GST superfamily.</text>
</comment>
<keyword evidence="2" id="KW-0808">Transferase</keyword>
<dbReference type="PANTHER" id="PTHR44051">
    <property type="entry name" value="GLUTATHIONE S-TRANSFERASE-RELATED"/>
    <property type="match status" value="1"/>
</dbReference>
<dbReference type="InterPro" id="IPR036249">
    <property type="entry name" value="Thioredoxin-like_sf"/>
</dbReference>
<dbReference type="PROSITE" id="PS50404">
    <property type="entry name" value="GST_NTER"/>
    <property type="match status" value="1"/>
</dbReference>
<dbReference type="FunFam" id="3.40.30.10:FF:000039">
    <property type="entry name" value="Glutathione S-transferase domain"/>
    <property type="match status" value="1"/>
</dbReference>
<evidence type="ECO:0000256" key="1">
    <source>
        <dbReference type="ARBA" id="ARBA00007409"/>
    </source>
</evidence>
<dbReference type="InterPro" id="IPR040079">
    <property type="entry name" value="Glutathione_S-Trfase"/>
</dbReference>
<dbReference type="RefSeq" id="WP_094852559.1">
    <property type="nucleotide sequence ID" value="NZ_NEVM01000001.1"/>
</dbReference>
<evidence type="ECO:0000256" key="2">
    <source>
        <dbReference type="ARBA" id="ARBA00022679"/>
    </source>
</evidence>
<dbReference type="InterPro" id="IPR004045">
    <property type="entry name" value="Glutathione_S-Trfase_N"/>
</dbReference>
<accession>A0A261SN93</accession>
<dbReference type="AlphaFoldDB" id="A0A261SN93"/>
<dbReference type="CDD" id="cd03047">
    <property type="entry name" value="GST_N_2"/>
    <property type="match status" value="1"/>
</dbReference>
<evidence type="ECO:0000313" key="5">
    <source>
        <dbReference type="EMBL" id="OZI38462.1"/>
    </source>
</evidence>
<comment type="caution">
    <text evidence="5">The sequence shown here is derived from an EMBL/GenBank/DDBJ whole genome shotgun (WGS) entry which is preliminary data.</text>
</comment>
<dbReference type="GO" id="GO:0016740">
    <property type="term" value="F:transferase activity"/>
    <property type="evidence" value="ECO:0007669"/>
    <property type="project" value="UniProtKB-KW"/>
</dbReference>
<dbReference type="SFLD" id="SFLDG00358">
    <property type="entry name" value="Main_(cytGST)"/>
    <property type="match status" value="1"/>
</dbReference>
<dbReference type="PROSITE" id="PS50405">
    <property type="entry name" value="GST_CTER"/>
    <property type="match status" value="1"/>
</dbReference>
<dbReference type="Pfam" id="PF13409">
    <property type="entry name" value="GST_N_2"/>
    <property type="match status" value="1"/>
</dbReference>
<evidence type="ECO:0000259" key="3">
    <source>
        <dbReference type="PROSITE" id="PS50404"/>
    </source>
</evidence>
<proteinExistence type="inferred from homology"/>
<keyword evidence="6" id="KW-1185">Reference proteome</keyword>
<name>A0A261SN93_9BORD</name>